<dbReference type="GO" id="GO:0051539">
    <property type="term" value="F:4 iron, 4 sulfur cluster binding"/>
    <property type="evidence" value="ECO:0007669"/>
    <property type="project" value="UniProtKB-KW"/>
</dbReference>
<evidence type="ECO:0000256" key="9">
    <source>
        <dbReference type="RuleBase" id="RU368020"/>
    </source>
</evidence>
<name>A0A831PNI0_9BACT</name>
<dbReference type="Gene3D" id="3.30.70.20">
    <property type="match status" value="1"/>
</dbReference>
<keyword evidence="5 9" id="KW-0479">Metal-binding</keyword>
<keyword evidence="8 9" id="KW-0411">Iron-sulfur</keyword>
<evidence type="ECO:0000256" key="1">
    <source>
        <dbReference type="ARBA" id="ARBA00001966"/>
    </source>
</evidence>
<dbReference type="InterPro" id="IPR017896">
    <property type="entry name" value="4Fe4S_Fe-S-bd"/>
</dbReference>
<dbReference type="Proteomes" id="UP000886162">
    <property type="component" value="Unassembled WGS sequence"/>
</dbReference>
<dbReference type="PROSITE" id="PS51379">
    <property type="entry name" value="4FE4S_FER_2"/>
    <property type="match status" value="1"/>
</dbReference>
<gene>
    <name evidence="11" type="ORF">ENN94_00955</name>
</gene>
<dbReference type="GO" id="GO:0009055">
    <property type="term" value="F:electron transfer activity"/>
    <property type="evidence" value="ECO:0007669"/>
    <property type="project" value="UniProtKB-UniRule"/>
</dbReference>
<keyword evidence="7 9" id="KW-0408">Iron</keyword>
<evidence type="ECO:0000256" key="5">
    <source>
        <dbReference type="ARBA" id="ARBA00022723"/>
    </source>
</evidence>
<dbReference type="PANTHER" id="PTHR39163:SF1">
    <property type="entry name" value="FERREDOXIN"/>
    <property type="match status" value="1"/>
</dbReference>
<evidence type="ECO:0000256" key="4">
    <source>
        <dbReference type="ARBA" id="ARBA00022485"/>
    </source>
</evidence>
<dbReference type="EMBL" id="DSDO01000065">
    <property type="protein sequence ID" value="HDR46250.1"/>
    <property type="molecule type" value="Genomic_DNA"/>
</dbReference>
<accession>A0A831PNI0</accession>
<dbReference type="SUPFAM" id="SSF54862">
    <property type="entry name" value="4Fe-4S ferredoxins"/>
    <property type="match status" value="1"/>
</dbReference>
<dbReference type="InterPro" id="IPR052395">
    <property type="entry name" value="ET_Ferredoxin"/>
</dbReference>
<keyword evidence="4" id="KW-0004">4Fe-4S</keyword>
<evidence type="ECO:0000256" key="2">
    <source>
        <dbReference type="ARBA" id="ARBA00003532"/>
    </source>
</evidence>
<dbReference type="InterPro" id="IPR001080">
    <property type="entry name" value="3Fe4S_ferredoxin"/>
</dbReference>
<dbReference type="Pfam" id="PF13370">
    <property type="entry name" value="Fer4_13"/>
    <property type="match status" value="1"/>
</dbReference>
<evidence type="ECO:0000256" key="8">
    <source>
        <dbReference type="ARBA" id="ARBA00023014"/>
    </source>
</evidence>
<comment type="caution">
    <text evidence="11">The sequence shown here is derived from an EMBL/GenBank/DDBJ whole genome shotgun (WGS) entry which is preliminary data.</text>
</comment>
<dbReference type="PRINTS" id="PR00352">
    <property type="entry name" value="3FE4SFRDOXIN"/>
</dbReference>
<reference evidence="11" key="1">
    <citation type="journal article" date="2020" name="mSystems">
        <title>Genome- and Community-Level Interaction Insights into Carbon Utilization and Element Cycling Functions of Hydrothermarchaeota in Hydrothermal Sediment.</title>
        <authorList>
            <person name="Zhou Z."/>
            <person name="Liu Y."/>
            <person name="Xu W."/>
            <person name="Pan J."/>
            <person name="Luo Z.H."/>
            <person name="Li M."/>
        </authorList>
    </citation>
    <scope>NUCLEOTIDE SEQUENCE [LARGE SCALE GENOMIC DNA]</scope>
    <source>
        <strain evidence="11">SpSt-1220</strain>
    </source>
</reference>
<sequence length="63" mass="6839">MARTPVVDQDACISCNLCVDLVPEVFKLNEDGVAEVYAPQGAPEEKIQDAIDNCPVSCIAWED</sequence>
<proteinExistence type="predicted"/>
<dbReference type="GO" id="GO:0005506">
    <property type="term" value="F:iron ion binding"/>
    <property type="evidence" value="ECO:0007669"/>
    <property type="project" value="UniProtKB-UniRule"/>
</dbReference>
<organism evidence="11">
    <name type="scientific">Geoalkalibacter subterraneus</name>
    <dbReference type="NCBI Taxonomy" id="483547"/>
    <lineage>
        <taxon>Bacteria</taxon>
        <taxon>Pseudomonadati</taxon>
        <taxon>Thermodesulfobacteriota</taxon>
        <taxon>Desulfuromonadia</taxon>
        <taxon>Desulfuromonadales</taxon>
        <taxon>Geoalkalibacteraceae</taxon>
        <taxon>Geoalkalibacter</taxon>
    </lineage>
</organism>
<evidence type="ECO:0000313" key="11">
    <source>
        <dbReference type="EMBL" id="HDR46250.1"/>
    </source>
</evidence>
<keyword evidence="6 9" id="KW-0249">Electron transport</keyword>
<comment type="function">
    <text evidence="2 9">Ferredoxins are iron-sulfur proteins that transfer electrons in a wide variety of metabolic reactions.</text>
</comment>
<dbReference type="PANTHER" id="PTHR39163">
    <property type="entry name" value="FERREDOXIN"/>
    <property type="match status" value="1"/>
</dbReference>
<evidence type="ECO:0000259" key="10">
    <source>
        <dbReference type="PROSITE" id="PS51379"/>
    </source>
</evidence>
<evidence type="ECO:0000256" key="7">
    <source>
        <dbReference type="ARBA" id="ARBA00023004"/>
    </source>
</evidence>
<evidence type="ECO:0000256" key="6">
    <source>
        <dbReference type="ARBA" id="ARBA00022982"/>
    </source>
</evidence>
<comment type="cofactor">
    <cofactor evidence="1">
        <name>[4Fe-4S] cluster</name>
        <dbReference type="ChEBI" id="CHEBI:49883"/>
    </cofactor>
</comment>
<protein>
    <recommendedName>
        <fullName evidence="9">Ferredoxin</fullName>
    </recommendedName>
</protein>
<keyword evidence="3 9" id="KW-0813">Transport</keyword>
<evidence type="ECO:0000256" key="3">
    <source>
        <dbReference type="ARBA" id="ARBA00022448"/>
    </source>
</evidence>
<dbReference type="AlphaFoldDB" id="A0A831PNI0"/>
<feature type="domain" description="4Fe-4S ferredoxin-type" evidence="10">
    <location>
        <begin position="3"/>
        <end position="31"/>
    </location>
</feature>